<keyword evidence="2" id="KW-1185">Reference proteome</keyword>
<dbReference type="Gene3D" id="3.30.565.10">
    <property type="entry name" value="Histidine kinase-like ATPase, C-terminal domain"/>
    <property type="match status" value="1"/>
</dbReference>
<dbReference type="EMBL" id="JANRHA010000005">
    <property type="protein sequence ID" value="MDG3014901.1"/>
    <property type="molecule type" value="Genomic_DNA"/>
</dbReference>
<dbReference type="SUPFAM" id="SSF55874">
    <property type="entry name" value="ATPase domain of HSP90 chaperone/DNA topoisomerase II/histidine kinase"/>
    <property type="match status" value="1"/>
</dbReference>
<sequence>MSPRDPFGTESLRAATLQAWLASPTRLREDAATEADLVRGGYRDRVWTELAQNAADAAQRADRPGALTVWLDRDLASDDQGGRERIHVANTGAPLDRSGVEALCALRASGKTGGVGRFGVGFTAVLAVADLVEVRSSTGSVRFSAEETARALAEAGLTLPREGTPTLRLAWPAPEPPAEGDTEVVLWLRPDVGGRELLDALRRQTADLLLELPALQRISVGDAMVERISAAGPEGLVEHRIGGRRWFEHAGPGARWLVPIEHDRVRPVGHDVLRAPTASDEELSLPAVLIADVPMQPDRRRVLPGAPLGGLARSYPDLLAALPRSDRVVLVPQAGFARGEVDGLLREAVFAALRTTPWLPAADGPDLAGDAAVLVPGLTDELAELLADVLPGLAAPEVSATAHATVLAQVGVRVFGPARLTEELAAVERSPQWWGRLYDALEPLVVDAVAAEELAALPVPLSDGRTVTGPRTALLGVDLPAQTPPLPWLRLVHPAAAHPLLARLGAATATAADLVEDPAIRAATDDLEHDFAGDDPVEDAAGRLADAVLALVAAAGSGYRAPEWLGALLLPDTTGELRAADELLLPGAPLAEVLADDAPFAVAAQAAVDRYGRDALRAVGVGWGFTVLRAELPTGPDHDLADEEQWWEGLTHEPETVVAVRDLDLVDDARWARALDLLAADPQIREALADRDGYTCWWLRRHALLQGVPLGLHRSDGGAFAGLLDLLDHPAASALTAVVAGDRVDSPALAQLLVDRLADPDRTPAPAVVADTHRRLAAAVDAGALDPLEVTPPERVRALDAAVAEPETALVLDLPWFGEVVPADRLVLGDLATASALAELLDLPLASNALVVEVISHGRTSTWDREPGAVLAAVQLGRELPSGTVVVHDRLVVRVRRDEAGAPATEHEIGWWVEPDGVTHCTPGWVRPRSGR</sequence>
<evidence type="ECO:0000313" key="2">
    <source>
        <dbReference type="Proteomes" id="UP001152755"/>
    </source>
</evidence>
<dbReference type="RefSeq" id="WP_332519829.1">
    <property type="nucleotide sequence ID" value="NZ_JANRHA010000005.1"/>
</dbReference>
<name>A0A9X4RHB7_9ACTN</name>
<evidence type="ECO:0000313" key="1">
    <source>
        <dbReference type="EMBL" id="MDG3014901.1"/>
    </source>
</evidence>
<dbReference type="GO" id="GO:0005524">
    <property type="term" value="F:ATP binding"/>
    <property type="evidence" value="ECO:0007669"/>
    <property type="project" value="UniProtKB-KW"/>
</dbReference>
<gene>
    <name evidence="1" type="ORF">NVS88_10065</name>
</gene>
<accession>A0A9X4RHB7</accession>
<dbReference type="Proteomes" id="UP001152755">
    <property type="component" value="Unassembled WGS sequence"/>
</dbReference>
<protein>
    <submittedName>
        <fullName evidence="1">ATP-binding protein</fullName>
    </submittedName>
</protein>
<organism evidence="1 2">
    <name type="scientific">Speluncibacter jeojiensis</name>
    <dbReference type="NCBI Taxonomy" id="2710754"/>
    <lineage>
        <taxon>Bacteria</taxon>
        <taxon>Bacillati</taxon>
        <taxon>Actinomycetota</taxon>
        <taxon>Actinomycetes</taxon>
        <taxon>Mycobacteriales</taxon>
        <taxon>Speluncibacteraceae</taxon>
        <taxon>Speluncibacter</taxon>
    </lineage>
</organism>
<proteinExistence type="predicted"/>
<reference evidence="1" key="1">
    <citation type="submission" date="2022-08" db="EMBL/GenBank/DDBJ databases">
        <title>Genome analysis of Corynebacteriales strain.</title>
        <authorList>
            <person name="Lee S.D."/>
        </authorList>
    </citation>
    <scope>NUCLEOTIDE SEQUENCE</scope>
    <source>
        <strain evidence="1">D3-21</strain>
    </source>
</reference>
<dbReference type="NCBIfam" id="NF047352">
    <property type="entry name" value="P_loop_sacsin"/>
    <property type="match status" value="1"/>
</dbReference>
<comment type="caution">
    <text evidence="1">The sequence shown here is derived from an EMBL/GenBank/DDBJ whole genome shotgun (WGS) entry which is preliminary data.</text>
</comment>
<keyword evidence="1" id="KW-0067">ATP-binding</keyword>
<dbReference type="InterPro" id="IPR036890">
    <property type="entry name" value="HATPase_C_sf"/>
</dbReference>
<dbReference type="AlphaFoldDB" id="A0A9X4RHB7"/>
<keyword evidence="1" id="KW-0547">Nucleotide-binding</keyword>